<accession>A0A059A6I0</accession>
<protein>
    <submittedName>
        <fullName evidence="1">Uncharacterized protein</fullName>
    </submittedName>
</protein>
<dbReference type="EMBL" id="KK198763">
    <property type="protein sequence ID" value="KCW49344.1"/>
    <property type="molecule type" value="Genomic_DNA"/>
</dbReference>
<gene>
    <name evidence="1" type="ORF">EUGRSUZ_K02889</name>
</gene>
<dbReference type="InParanoid" id="A0A059A6I0"/>
<name>A0A059A6I0_EUCGR</name>
<dbReference type="AlphaFoldDB" id="A0A059A6I0"/>
<proteinExistence type="predicted"/>
<sequence>MSIHILKWEQIILGGKITSDERFEMSWNNCRRRFMFLFIVLVFHLEVCKIGSSSEEFCTSLTTMWRNNYGS</sequence>
<evidence type="ECO:0000313" key="1">
    <source>
        <dbReference type="EMBL" id="KCW49344.1"/>
    </source>
</evidence>
<dbReference type="Gramene" id="KCW49344">
    <property type="protein sequence ID" value="KCW49344"/>
    <property type="gene ID" value="EUGRSUZ_K02889"/>
</dbReference>
<reference evidence="1" key="1">
    <citation type="submission" date="2013-07" db="EMBL/GenBank/DDBJ databases">
        <title>The genome of Eucalyptus grandis.</title>
        <authorList>
            <person name="Schmutz J."/>
            <person name="Hayes R."/>
            <person name="Myburg A."/>
            <person name="Tuskan G."/>
            <person name="Grattapaglia D."/>
            <person name="Rokhsar D.S."/>
        </authorList>
    </citation>
    <scope>NUCLEOTIDE SEQUENCE</scope>
    <source>
        <tissue evidence="1">Leaf extractions</tissue>
    </source>
</reference>
<organism evidence="1">
    <name type="scientific">Eucalyptus grandis</name>
    <name type="common">Flooded gum</name>
    <dbReference type="NCBI Taxonomy" id="71139"/>
    <lineage>
        <taxon>Eukaryota</taxon>
        <taxon>Viridiplantae</taxon>
        <taxon>Streptophyta</taxon>
        <taxon>Embryophyta</taxon>
        <taxon>Tracheophyta</taxon>
        <taxon>Spermatophyta</taxon>
        <taxon>Magnoliopsida</taxon>
        <taxon>eudicotyledons</taxon>
        <taxon>Gunneridae</taxon>
        <taxon>Pentapetalae</taxon>
        <taxon>rosids</taxon>
        <taxon>malvids</taxon>
        <taxon>Myrtales</taxon>
        <taxon>Myrtaceae</taxon>
        <taxon>Myrtoideae</taxon>
        <taxon>Eucalypteae</taxon>
        <taxon>Eucalyptus</taxon>
    </lineage>
</organism>